<reference evidence="1" key="1">
    <citation type="submission" date="2020-09" db="EMBL/GenBank/DDBJ databases">
        <title>Streptomyces canutascabiei sp. nov., which causes potato common scab and is distributed across the world.</title>
        <authorList>
            <person name="Nguyen H.P."/>
            <person name="Weisberg A.J."/>
            <person name="Chang J.H."/>
            <person name="Clarke C.R."/>
        </authorList>
    </citation>
    <scope>NUCLEOTIDE SEQUENCE</scope>
    <source>
        <strain evidence="1">ID-01-6.2a</strain>
    </source>
</reference>
<sequence length="83" mass="9461">MPLVTMRLESAQYDGTNGTVLLDWLDGSYNIVSDDGQLLILKDGEGTRKRIRLNGWLVRDVNRNLLWHGGNAAYNQQWMELPS</sequence>
<evidence type="ECO:0000313" key="1">
    <source>
        <dbReference type="EMBL" id="MBD9723437.1"/>
    </source>
</evidence>
<organism evidence="1 2">
    <name type="scientific">Streptomyces caniscabiei</name>
    <dbReference type="NCBI Taxonomy" id="2746961"/>
    <lineage>
        <taxon>Bacteria</taxon>
        <taxon>Bacillati</taxon>
        <taxon>Actinomycetota</taxon>
        <taxon>Actinomycetes</taxon>
        <taxon>Kitasatosporales</taxon>
        <taxon>Streptomycetaceae</taxon>
        <taxon>Streptomyces</taxon>
    </lineage>
</organism>
<proteinExistence type="predicted"/>
<dbReference type="GeneID" id="79933731"/>
<comment type="caution">
    <text evidence="1">The sequence shown here is derived from an EMBL/GenBank/DDBJ whole genome shotgun (WGS) entry which is preliminary data.</text>
</comment>
<dbReference type="EMBL" id="JACYXT010000003">
    <property type="protein sequence ID" value="MBD9723437.1"/>
    <property type="molecule type" value="Genomic_DNA"/>
</dbReference>
<name>A0A927L0Y5_9ACTN</name>
<accession>A0A927L0Y5</accession>
<dbReference type="RefSeq" id="WP_192360299.1">
    <property type="nucleotide sequence ID" value="NZ_CP119182.1"/>
</dbReference>
<dbReference type="Proteomes" id="UP000661025">
    <property type="component" value="Unassembled WGS sequence"/>
</dbReference>
<gene>
    <name evidence="1" type="ORF">IHE70_09305</name>
</gene>
<protein>
    <submittedName>
        <fullName evidence="1">Uncharacterized protein</fullName>
    </submittedName>
</protein>
<evidence type="ECO:0000313" key="2">
    <source>
        <dbReference type="Proteomes" id="UP000661025"/>
    </source>
</evidence>
<dbReference type="AlphaFoldDB" id="A0A927L0Y5"/>